<dbReference type="EMBL" id="SIJB01000024">
    <property type="protein sequence ID" value="NBI29354.1"/>
    <property type="molecule type" value="Genomic_DNA"/>
</dbReference>
<dbReference type="Pfam" id="PF12705">
    <property type="entry name" value="PDDEXK_1"/>
    <property type="match status" value="1"/>
</dbReference>
<dbReference type="PROSITE" id="PS51198">
    <property type="entry name" value="UVRD_HELICASE_ATP_BIND"/>
    <property type="match status" value="1"/>
</dbReference>
<dbReference type="InterPro" id="IPR014017">
    <property type="entry name" value="DNA_helicase_UvrD-like_C"/>
</dbReference>
<comment type="catalytic activity">
    <reaction evidence="12 13">
        <text>ATP + H2O = ADP + phosphate + H(+)</text>
        <dbReference type="Rhea" id="RHEA:13065"/>
        <dbReference type="ChEBI" id="CHEBI:15377"/>
        <dbReference type="ChEBI" id="CHEBI:15378"/>
        <dbReference type="ChEBI" id="CHEBI:30616"/>
        <dbReference type="ChEBI" id="CHEBI:43474"/>
        <dbReference type="ChEBI" id="CHEBI:456216"/>
        <dbReference type="EC" id="5.6.2.4"/>
    </reaction>
</comment>
<dbReference type="InterPro" id="IPR011604">
    <property type="entry name" value="PDDEXK-like_dom_sf"/>
</dbReference>
<dbReference type="InterPro" id="IPR038726">
    <property type="entry name" value="PDDEXK_AddAB-type"/>
</dbReference>
<reference evidence="17 18" key="1">
    <citation type="submission" date="2019-01" db="EMBL/GenBank/DDBJ databases">
        <title>Chengkuizengella sp. nov., isolated from deep-sea sediment of East Pacific Ocean.</title>
        <authorList>
            <person name="Yang J."/>
            <person name="Lai Q."/>
            <person name="Shao Z."/>
        </authorList>
    </citation>
    <scope>NUCLEOTIDE SEQUENCE [LARGE SCALE GENOMIC DNA]</scope>
    <source>
        <strain evidence="17 18">YPA3-1-1</strain>
    </source>
</reference>
<comment type="function">
    <text evidence="13">The heterodimer acts as both an ATP-dependent DNA helicase and an ATP-dependent, dual-direction single-stranded exonuclease. Recognizes the chi site generating a DNA molecule suitable for the initiation of homologous recombination. The AddA nuclease domain is required for chi fragment generation; this subunit has the helicase and 3' -&gt; 5' nuclease activities.</text>
</comment>
<dbReference type="Pfam" id="PF00580">
    <property type="entry name" value="UvrD-helicase"/>
    <property type="match status" value="1"/>
</dbReference>
<comment type="catalytic activity">
    <reaction evidence="11 13">
        <text>Couples ATP hydrolysis with the unwinding of duplex DNA by translocating in the 3'-5' direction.</text>
        <dbReference type="EC" id="5.6.2.4"/>
    </reaction>
</comment>
<evidence type="ECO:0000256" key="4">
    <source>
        <dbReference type="ARBA" id="ARBA00022801"/>
    </source>
</evidence>
<keyword evidence="5 13" id="KW-0347">Helicase</keyword>
<organism evidence="17 18">
    <name type="scientific">Chengkuizengella marina</name>
    <dbReference type="NCBI Taxonomy" id="2507566"/>
    <lineage>
        <taxon>Bacteria</taxon>
        <taxon>Bacillati</taxon>
        <taxon>Bacillota</taxon>
        <taxon>Bacilli</taxon>
        <taxon>Bacillales</taxon>
        <taxon>Paenibacillaceae</taxon>
        <taxon>Chengkuizengella</taxon>
    </lineage>
</organism>
<keyword evidence="3 13" id="KW-0227">DNA damage</keyword>
<dbReference type="GO" id="GO:0003690">
    <property type="term" value="F:double-stranded DNA binding"/>
    <property type="evidence" value="ECO:0007669"/>
    <property type="project" value="UniProtKB-UniRule"/>
</dbReference>
<dbReference type="GO" id="GO:0005829">
    <property type="term" value="C:cytosol"/>
    <property type="evidence" value="ECO:0007669"/>
    <property type="project" value="TreeGrafter"/>
</dbReference>
<dbReference type="EC" id="3.1.-.-" evidence="13"/>
<feature type="domain" description="UvrD-like helicase C-terminal" evidence="16">
    <location>
        <begin position="535"/>
        <end position="833"/>
    </location>
</feature>
<keyword evidence="8 13" id="KW-0238">DNA-binding</keyword>
<evidence type="ECO:0000256" key="3">
    <source>
        <dbReference type="ARBA" id="ARBA00022763"/>
    </source>
</evidence>
<dbReference type="EC" id="5.6.2.4" evidence="13"/>
<keyword evidence="10 13" id="KW-0413">Isomerase</keyword>
<proteinExistence type="inferred from homology"/>
<dbReference type="HAMAP" id="MF_01451">
    <property type="entry name" value="AddA"/>
    <property type="match status" value="1"/>
</dbReference>
<keyword evidence="18" id="KW-1185">Reference proteome</keyword>
<evidence type="ECO:0000256" key="14">
    <source>
        <dbReference type="PROSITE-ProRule" id="PRU00560"/>
    </source>
</evidence>
<name>A0A6N9Q3S6_9BACL</name>
<keyword evidence="2 13" id="KW-0547">Nucleotide-binding</keyword>
<keyword evidence="9 13" id="KW-0234">DNA repair</keyword>
<dbReference type="Pfam" id="PF13361">
    <property type="entry name" value="UvrD_C"/>
    <property type="match status" value="1"/>
</dbReference>
<feature type="binding site" evidence="14">
    <location>
        <begin position="33"/>
        <end position="40"/>
    </location>
    <ligand>
        <name>ATP</name>
        <dbReference type="ChEBI" id="CHEBI:30616"/>
    </ligand>
</feature>
<dbReference type="NCBIfam" id="TIGR02785">
    <property type="entry name" value="addA_Gpos"/>
    <property type="match status" value="1"/>
</dbReference>
<dbReference type="PANTHER" id="PTHR11070:SF48">
    <property type="entry name" value="ATP-DEPENDENT HELICASE_NUCLEASE SUBUNIT A"/>
    <property type="match status" value="1"/>
</dbReference>
<sequence>MEVISVPKPKGSYWTDDQWSAISTRGDNVLISAAAGSGKTAVLVERIIRLISSEADGIDVDHLLVATFTKAAASEMRHRIREALEKELSKNPQSDHLKKQLTLIHKANITTLHSFCLEVIQQNFHSIQMDPKFRIGNDTETELIRQEVLEDLFERYYENSHPDSDFWKLVEAYTGERNDDLLFHLVLRLYDYSRSHPWPDQWLQQMANQFQTVGTNLEDDNIEFSQLWMQSLMQSVQIELKGILGLLKEALKLAKEPNGPLIYVDMILEDIEFVDQLFLDAKDRDWKQLYLSFQNIQFPNLKSTRNQEIDSQLQDQVKELRNEAKKLIGDIREELFQRSLETFYEELKEVAPLMKALVKLIQDFSEQYQLAKVDKGLVDYSDLEHYCLQILCDGDSELYHLQPSQIALNYQSYFEEVLIDEYQDTNMVQEAILSLISKDKPGNRFMVGDVKQSIYRFRLAEPGLFLDKYKRYESVNKKSQYQDGIKIDLSKNFRSRKEIINGVNYIFQQLMNESVGEMTYDEKSALIYGEGFSEMNQLGHTNSSIQIQMIDRSLDDQQQDNENDANLKPSIDSQDVETAQLEVFHIINQIKKLVGGNGAPFYVTDKHGDERPATYKDIVILLRSTQQWSPIFTDELKKAGIPCYADLDSGYFDAGEVEVILSVLKVIDNPYQDIPLAAVLRSPIVQLSADDMALIRLSDPNNSYFEALKAFINQKENNEHDLKNKLDQFMIQLESWRIKARQGSVSELIWHIYRETIFFDMVGGMPGGVQKQANLRLLYDRAKQYEKTSFRGLFRFLSFINQMRDRGGDLGTAIAVGEQENVVRLMSIHKSKGLEFPIVFVAGINKMFNFQDLHNPFLMHKQLGFGPKYVDIMNRISYPTLPSLAIKRRLQLEMLAEEMRILYVALTRAKEKLFLVGTIKHLKKKLLKWSPIIGSASSQLPDYVLVSARSYFDWLGPALIRHDHMKPMRELLDHHLTPRFKENSYNSKWVFETMSTRNLIEEQKEKDLMTVSSLKSLTQLQNYEYKTDPFIADLLFHKFNWKDDNKLSQTLLSKTSVSEMKRLTDLKIEMMTRNDEEILSASLLKSIPQKNNLKRRPRFMEQKQVNAAERGTVYHSIMQHIPLQKVITLEVIQRTLDDLLMKNMISAEQSKLVDISVIYTFFQSDLGRRLNLSKTFYREVPFSYGIPAKDVYVTHDSVSSSEIVLIQGIIDCLFLENDHFILIDYKTDAVYGNKLNEIKERYNMQIEMYTKAVEHIWKIPVSEQYLYLFDGAHTVKIN</sequence>
<dbReference type="Gene3D" id="3.40.50.300">
    <property type="entry name" value="P-loop containing nucleotide triphosphate hydrolases"/>
    <property type="match status" value="4"/>
</dbReference>
<dbReference type="InterPro" id="IPR011335">
    <property type="entry name" value="Restrct_endonuc-II-like"/>
</dbReference>
<evidence type="ECO:0000256" key="2">
    <source>
        <dbReference type="ARBA" id="ARBA00022741"/>
    </source>
</evidence>
<evidence type="ECO:0000256" key="7">
    <source>
        <dbReference type="ARBA" id="ARBA00022840"/>
    </source>
</evidence>
<dbReference type="SUPFAM" id="SSF52540">
    <property type="entry name" value="P-loop containing nucleoside triphosphate hydrolases"/>
    <property type="match status" value="1"/>
</dbReference>
<evidence type="ECO:0000256" key="10">
    <source>
        <dbReference type="ARBA" id="ARBA00023235"/>
    </source>
</evidence>
<dbReference type="SUPFAM" id="SSF52980">
    <property type="entry name" value="Restriction endonuclease-like"/>
    <property type="match status" value="1"/>
</dbReference>
<evidence type="ECO:0000256" key="12">
    <source>
        <dbReference type="ARBA" id="ARBA00048988"/>
    </source>
</evidence>
<comment type="subunit">
    <text evidence="13">Heterodimer of AddA and AddB/RexB.</text>
</comment>
<comment type="similarity">
    <text evidence="13">Belongs to the helicase family. AddA subfamily.</text>
</comment>
<dbReference type="FunFam" id="3.40.50.300:FF:001236">
    <property type="entry name" value="ATP-dependent helicase/nuclease subunit A"/>
    <property type="match status" value="1"/>
</dbReference>
<dbReference type="InterPro" id="IPR014152">
    <property type="entry name" value="AddA"/>
</dbReference>
<dbReference type="Gene3D" id="1.10.274.50">
    <property type="match status" value="1"/>
</dbReference>
<dbReference type="GO" id="GO:0043138">
    <property type="term" value="F:3'-5' DNA helicase activity"/>
    <property type="evidence" value="ECO:0007669"/>
    <property type="project" value="UniProtKB-UniRule"/>
</dbReference>
<dbReference type="Gene3D" id="3.90.320.10">
    <property type="match status" value="1"/>
</dbReference>
<keyword evidence="4 13" id="KW-0378">Hydrolase</keyword>
<feature type="domain" description="UvrD-like helicase ATP-binding" evidence="15">
    <location>
        <begin position="12"/>
        <end position="496"/>
    </location>
</feature>
<dbReference type="GO" id="GO:0033202">
    <property type="term" value="C:DNA helicase complex"/>
    <property type="evidence" value="ECO:0007669"/>
    <property type="project" value="TreeGrafter"/>
</dbReference>
<dbReference type="InterPro" id="IPR014016">
    <property type="entry name" value="UvrD-like_ATP-bd"/>
</dbReference>
<keyword evidence="6 13" id="KW-0269">Exonuclease</keyword>
<evidence type="ECO:0000313" key="18">
    <source>
        <dbReference type="Proteomes" id="UP000448943"/>
    </source>
</evidence>
<protein>
    <recommendedName>
        <fullName evidence="13">ATP-dependent helicase/nuclease subunit A</fullName>
        <ecNumber evidence="13">3.1.-.-</ecNumber>
        <ecNumber evidence="13">5.6.2.4</ecNumber>
    </recommendedName>
    <alternativeName>
        <fullName evidence="13">ATP-dependent helicase/nuclease AddA</fullName>
    </alternativeName>
    <alternativeName>
        <fullName evidence="13">DNA 3'-5' helicase AddA</fullName>
    </alternativeName>
</protein>
<keyword evidence="1 13" id="KW-0540">Nuclease</keyword>
<dbReference type="AlphaFoldDB" id="A0A6N9Q3S6"/>
<accession>A0A6N9Q3S6</accession>
<dbReference type="PANTHER" id="PTHR11070">
    <property type="entry name" value="UVRD / RECB / PCRA DNA HELICASE FAMILY MEMBER"/>
    <property type="match status" value="1"/>
</dbReference>
<dbReference type="GO" id="GO:0005524">
    <property type="term" value="F:ATP binding"/>
    <property type="evidence" value="ECO:0007669"/>
    <property type="project" value="UniProtKB-UniRule"/>
</dbReference>
<gene>
    <name evidence="13 17" type="primary">addA</name>
    <name evidence="17" type="ORF">ERL59_10315</name>
</gene>
<evidence type="ECO:0000256" key="11">
    <source>
        <dbReference type="ARBA" id="ARBA00034617"/>
    </source>
</evidence>
<evidence type="ECO:0000256" key="13">
    <source>
        <dbReference type="HAMAP-Rule" id="MF_01451"/>
    </source>
</evidence>
<evidence type="ECO:0000259" key="16">
    <source>
        <dbReference type="PROSITE" id="PS51217"/>
    </source>
</evidence>
<comment type="caution">
    <text evidence="17">The sequence shown here is derived from an EMBL/GenBank/DDBJ whole genome shotgun (WGS) entry which is preliminary data.</text>
</comment>
<evidence type="ECO:0000256" key="9">
    <source>
        <dbReference type="ARBA" id="ARBA00023204"/>
    </source>
</evidence>
<evidence type="ECO:0000256" key="5">
    <source>
        <dbReference type="ARBA" id="ARBA00022806"/>
    </source>
</evidence>
<dbReference type="InterPro" id="IPR027417">
    <property type="entry name" value="P-loop_NTPase"/>
</dbReference>
<dbReference type="PROSITE" id="PS51217">
    <property type="entry name" value="UVRD_HELICASE_CTER"/>
    <property type="match status" value="1"/>
</dbReference>
<comment type="cofactor">
    <cofactor evidence="13">
        <name>Mg(2+)</name>
        <dbReference type="ChEBI" id="CHEBI:18420"/>
    </cofactor>
</comment>
<dbReference type="Proteomes" id="UP000448943">
    <property type="component" value="Unassembled WGS sequence"/>
</dbReference>
<evidence type="ECO:0000256" key="8">
    <source>
        <dbReference type="ARBA" id="ARBA00023125"/>
    </source>
</evidence>
<keyword evidence="7 13" id="KW-0067">ATP-binding</keyword>
<dbReference type="GO" id="GO:0000724">
    <property type="term" value="P:double-strand break repair via homologous recombination"/>
    <property type="evidence" value="ECO:0007669"/>
    <property type="project" value="UniProtKB-UniRule"/>
</dbReference>
<evidence type="ECO:0000256" key="1">
    <source>
        <dbReference type="ARBA" id="ARBA00022722"/>
    </source>
</evidence>
<evidence type="ECO:0000313" key="17">
    <source>
        <dbReference type="EMBL" id="NBI29354.1"/>
    </source>
</evidence>
<evidence type="ECO:0000259" key="15">
    <source>
        <dbReference type="PROSITE" id="PS51198"/>
    </source>
</evidence>
<dbReference type="GO" id="GO:0008408">
    <property type="term" value="F:3'-5' exonuclease activity"/>
    <property type="evidence" value="ECO:0007669"/>
    <property type="project" value="UniProtKB-UniRule"/>
</dbReference>
<dbReference type="InterPro" id="IPR000212">
    <property type="entry name" value="DNA_helicase_UvrD/REP"/>
</dbReference>
<evidence type="ECO:0000256" key="6">
    <source>
        <dbReference type="ARBA" id="ARBA00022839"/>
    </source>
</evidence>